<evidence type="ECO:0000256" key="3">
    <source>
        <dbReference type="ARBA" id="ARBA00022452"/>
    </source>
</evidence>
<feature type="domain" description="TonB-dependent receptor plug" evidence="9">
    <location>
        <begin position="211"/>
        <end position="285"/>
    </location>
</feature>
<gene>
    <name evidence="10" type="ORF">SAMN02927903_00926</name>
</gene>
<reference evidence="10 11" key="1">
    <citation type="submission" date="2016-10" db="EMBL/GenBank/DDBJ databases">
        <authorList>
            <person name="de Groot N.N."/>
        </authorList>
    </citation>
    <scope>NUCLEOTIDE SEQUENCE [LARGE SCALE GENOMIC DNA]</scope>
    <source>
        <strain evidence="10 11">CGMCC 1.7031</strain>
    </source>
</reference>
<evidence type="ECO:0000256" key="1">
    <source>
        <dbReference type="ARBA" id="ARBA00004571"/>
    </source>
</evidence>
<accession>A0A1G5E347</accession>
<dbReference type="OrthoDB" id="9803050at2"/>
<feature type="signal peptide" evidence="8">
    <location>
        <begin position="1"/>
        <end position="19"/>
    </location>
</feature>
<evidence type="ECO:0000313" key="10">
    <source>
        <dbReference type="EMBL" id="SCY21463.1"/>
    </source>
</evidence>
<evidence type="ECO:0000256" key="8">
    <source>
        <dbReference type="SAM" id="SignalP"/>
    </source>
</evidence>
<dbReference type="PANTHER" id="PTHR30069:SF29">
    <property type="entry name" value="HEMOGLOBIN AND HEMOGLOBIN-HAPTOGLOBIN-BINDING PROTEIN 1-RELATED"/>
    <property type="match status" value="1"/>
</dbReference>
<keyword evidence="4" id="KW-0812">Transmembrane</keyword>
<dbReference type="RefSeq" id="WP_091141139.1">
    <property type="nucleotide sequence ID" value="NZ_FMVF01000004.1"/>
</dbReference>
<dbReference type="GO" id="GO:0044718">
    <property type="term" value="P:siderophore transmembrane transport"/>
    <property type="evidence" value="ECO:0007669"/>
    <property type="project" value="TreeGrafter"/>
</dbReference>
<comment type="subcellular location">
    <subcellularLocation>
        <location evidence="1">Cell outer membrane</location>
        <topology evidence="1">Multi-pass membrane protein</topology>
    </subcellularLocation>
</comment>
<dbReference type="InterPro" id="IPR012910">
    <property type="entry name" value="Plug_dom"/>
</dbReference>
<keyword evidence="6" id="KW-0472">Membrane</keyword>
<dbReference type="Gene3D" id="2.40.170.20">
    <property type="entry name" value="TonB-dependent receptor, beta-barrel domain"/>
    <property type="match status" value="1"/>
</dbReference>
<sequence>MTVRKLLLWLILLPVCCFAQSDQPLKQLFEDLAARHHVRFSYIDEELVVYRLEPPAKEMPLEEKLDYITRHTRLMIKQVTQGYYMVYNDKRMDKPLCGYLIDAQTGKPIENAAVSTQGVTVSSDAQGYFELPELTPHDIQIKHLSYQGRVFRAQALYRTDCPQIALNAVAEVLQEVVAERYLATGISKEPSGSVVVRPGKFGILPGLTDPDILQAMQQVPGIGSIDETVSNINVRGGTHDQNLFLWNGIRVFQTGHFFGLMSAFNPLLATKITLSKNGSSAFFGESVSSLVDVSSHTSVRDSCYHVIGVDMLNANFYSKIRLSKNATLLGSGRRTFTDIFTSPTFRRYQDRVFQQTPVTDWAQAQTARLDVDTDFYFFDFSLQYHQVIGDRHELIVDGIGIENSVIIEEAALTGEKESDLKQRNFGGSIQWKTNWDARHQSEIQAHVSWYDLHADSEDFTAGQMTWQRNRVTNGGLRLRHTYLFGNHSVGAGYQFDAIELENADAVNEPSFSRQDKQFAATHVGVVEGTFASDSGKRLLNVGLRGNYFEKFGLLRIEPRLAFTQVLSSKVKLEVLAEQKSQSLSQVIDRQQDFLGIEKRRWVLANQTNVPLQKSTQASLGLTYQYNRWLVTLDNFYKRVSGITAHSQGFRNQFEYTDALGEYRVLGSELLVQKSFKRFYSWISYSYNHNRCSFDALAPEEFRSNFDLTHAVAWAGTYEWKRLRVAIGTKWHTGAPFTAPQSMDASANTIVYDRPNNQNLGDYFQVNVSASHRWDWRGMRLVASGSVLNVLDHQNVLARFYRINTANGALEQVDVLGLGATVNAGLKVYF</sequence>
<keyword evidence="3" id="KW-1134">Transmembrane beta strand</keyword>
<dbReference type="Gene3D" id="2.170.130.10">
    <property type="entry name" value="TonB-dependent receptor, plug domain"/>
    <property type="match status" value="1"/>
</dbReference>
<protein>
    <submittedName>
        <fullName evidence="10">TonB-dependent Receptor Plug Domain</fullName>
    </submittedName>
</protein>
<organism evidence="10 11">
    <name type="scientific">Flavobacterium caeni</name>
    <dbReference type="NCBI Taxonomy" id="490189"/>
    <lineage>
        <taxon>Bacteria</taxon>
        <taxon>Pseudomonadati</taxon>
        <taxon>Bacteroidota</taxon>
        <taxon>Flavobacteriia</taxon>
        <taxon>Flavobacteriales</taxon>
        <taxon>Flavobacteriaceae</taxon>
        <taxon>Flavobacterium</taxon>
    </lineage>
</organism>
<dbReference type="SUPFAM" id="SSF56935">
    <property type="entry name" value="Porins"/>
    <property type="match status" value="1"/>
</dbReference>
<evidence type="ECO:0000256" key="2">
    <source>
        <dbReference type="ARBA" id="ARBA00022448"/>
    </source>
</evidence>
<keyword evidence="7" id="KW-0998">Cell outer membrane</keyword>
<dbReference type="PANTHER" id="PTHR30069">
    <property type="entry name" value="TONB-DEPENDENT OUTER MEMBRANE RECEPTOR"/>
    <property type="match status" value="1"/>
</dbReference>
<dbReference type="GO" id="GO:0009279">
    <property type="term" value="C:cell outer membrane"/>
    <property type="evidence" value="ECO:0007669"/>
    <property type="project" value="UniProtKB-SubCell"/>
</dbReference>
<dbReference type="Proteomes" id="UP000199354">
    <property type="component" value="Unassembled WGS sequence"/>
</dbReference>
<dbReference type="AlphaFoldDB" id="A0A1G5E347"/>
<evidence type="ECO:0000256" key="6">
    <source>
        <dbReference type="ARBA" id="ARBA00023136"/>
    </source>
</evidence>
<dbReference type="InterPro" id="IPR037066">
    <property type="entry name" value="Plug_dom_sf"/>
</dbReference>
<dbReference type="SUPFAM" id="SSF49464">
    <property type="entry name" value="Carboxypeptidase regulatory domain-like"/>
    <property type="match status" value="1"/>
</dbReference>
<name>A0A1G5E347_9FLAO</name>
<evidence type="ECO:0000256" key="4">
    <source>
        <dbReference type="ARBA" id="ARBA00022692"/>
    </source>
</evidence>
<evidence type="ECO:0000259" key="9">
    <source>
        <dbReference type="Pfam" id="PF07715"/>
    </source>
</evidence>
<evidence type="ECO:0000313" key="11">
    <source>
        <dbReference type="Proteomes" id="UP000199354"/>
    </source>
</evidence>
<keyword evidence="11" id="KW-1185">Reference proteome</keyword>
<dbReference type="InterPro" id="IPR039426">
    <property type="entry name" value="TonB-dep_rcpt-like"/>
</dbReference>
<dbReference type="InterPro" id="IPR008969">
    <property type="entry name" value="CarboxyPept-like_regulatory"/>
</dbReference>
<dbReference type="EMBL" id="FMVF01000004">
    <property type="protein sequence ID" value="SCY21463.1"/>
    <property type="molecule type" value="Genomic_DNA"/>
</dbReference>
<dbReference type="STRING" id="490189.SAMN02927903_00926"/>
<proteinExistence type="predicted"/>
<keyword evidence="10" id="KW-0675">Receptor</keyword>
<evidence type="ECO:0000256" key="5">
    <source>
        <dbReference type="ARBA" id="ARBA00022729"/>
    </source>
</evidence>
<dbReference type="GO" id="GO:0015344">
    <property type="term" value="F:siderophore uptake transmembrane transporter activity"/>
    <property type="evidence" value="ECO:0007669"/>
    <property type="project" value="TreeGrafter"/>
</dbReference>
<keyword evidence="5 8" id="KW-0732">Signal</keyword>
<dbReference type="Pfam" id="PF07715">
    <property type="entry name" value="Plug"/>
    <property type="match status" value="1"/>
</dbReference>
<evidence type="ECO:0000256" key="7">
    <source>
        <dbReference type="ARBA" id="ARBA00023237"/>
    </source>
</evidence>
<feature type="chain" id="PRO_5011562499" evidence="8">
    <location>
        <begin position="20"/>
        <end position="829"/>
    </location>
</feature>
<dbReference type="InterPro" id="IPR036942">
    <property type="entry name" value="Beta-barrel_TonB_sf"/>
</dbReference>
<keyword evidence="2" id="KW-0813">Transport</keyword>